<reference evidence="2" key="2">
    <citation type="submission" date="2021-12" db="EMBL/GenBank/DDBJ databases">
        <title>Resequencing data analysis of finger millet.</title>
        <authorList>
            <person name="Hatakeyama M."/>
            <person name="Aluri S."/>
            <person name="Balachadran M.T."/>
            <person name="Sivarajan S.R."/>
            <person name="Poveda L."/>
            <person name="Shimizu-Inatsugi R."/>
            <person name="Schlapbach R."/>
            <person name="Sreeman S.M."/>
            <person name="Shimizu K.K."/>
        </authorList>
    </citation>
    <scope>NUCLEOTIDE SEQUENCE</scope>
</reference>
<protein>
    <submittedName>
        <fullName evidence="2">Uncharacterized protein</fullName>
    </submittedName>
</protein>
<name>A0AAV5D1P9_ELECO</name>
<organism evidence="2 3">
    <name type="scientific">Eleusine coracana subsp. coracana</name>
    <dbReference type="NCBI Taxonomy" id="191504"/>
    <lineage>
        <taxon>Eukaryota</taxon>
        <taxon>Viridiplantae</taxon>
        <taxon>Streptophyta</taxon>
        <taxon>Embryophyta</taxon>
        <taxon>Tracheophyta</taxon>
        <taxon>Spermatophyta</taxon>
        <taxon>Magnoliopsida</taxon>
        <taxon>Liliopsida</taxon>
        <taxon>Poales</taxon>
        <taxon>Poaceae</taxon>
        <taxon>PACMAD clade</taxon>
        <taxon>Chloridoideae</taxon>
        <taxon>Cynodonteae</taxon>
        <taxon>Eleusininae</taxon>
        <taxon>Eleusine</taxon>
    </lineage>
</organism>
<feature type="compositionally biased region" description="Gly residues" evidence="1">
    <location>
        <begin position="28"/>
        <end position="37"/>
    </location>
</feature>
<dbReference type="AlphaFoldDB" id="A0AAV5D1P9"/>
<dbReference type="EMBL" id="BQKI01000010">
    <property type="protein sequence ID" value="GJN04170.1"/>
    <property type="molecule type" value="Genomic_DNA"/>
</dbReference>
<gene>
    <name evidence="2" type="primary">ga21694</name>
    <name evidence="2" type="ORF">PR202_ga21694</name>
</gene>
<evidence type="ECO:0000313" key="3">
    <source>
        <dbReference type="Proteomes" id="UP001054889"/>
    </source>
</evidence>
<keyword evidence="3" id="KW-1185">Reference proteome</keyword>
<reference evidence="2" key="1">
    <citation type="journal article" date="2018" name="DNA Res.">
        <title>Multiple hybrid de novo genome assembly of finger millet, an orphan allotetraploid crop.</title>
        <authorList>
            <person name="Hatakeyama M."/>
            <person name="Aluri S."/>
            <person name="Balachadran M.T."/>
            <person name="Sivarajan S.R."/>
            <person name="Patrignani A."/>
            <person name="Gruter S."/>
            <person name="Poveda L."/>
            <person name="Shimizu-Inatsugi R."/>
            <person name="Baeten J."/>
            <person name="Francoijs K.J."/>
            <person name="Nataraja K.N."/>
            <person name="Reddy Y.A.N."/>
            <person name="Phadnis S."/>
            <person name="Ravikumar R.L."/>
            <person name="Schlapbach R."/>
            <person name="Sreeman S.M."/>
            <person name="Shimizu K.K."/>
        </authorList>
    </citation>
    <scope>NUCLEOTIDE SEQUENCE</scope>
</reference>
<feature type="region of interest" description="Disordered" evidence="1">
    <location>
        <begin position="20"/>
        <end position="42"/>
    </location>
</feature>
<comment type="caution">
    <text evidence="2">The sequence shown here is derived from an EMBL/GenBank/DDBJ whole genome shotgun (WGS) entry which is preliminary data.</text>
</comment>
<sequence length="143" mass="16002">MFQACQAEAMHHRYPSNSRWRWSRRPRYGGGGGGGGAPTVRHGHGVRPVHRCHSPAAVGARRCDGAEPAATPPGPEEQYYCLWRQQQQHHRPRVPLGRQGLETYQFSSNTLMNNGTCCKSESLLYGMSIYSVKTNQLYTGMDI</sequence>
<evidence type="ECO:0000256" key="1">
    <source>
        <dbReference type="SAM" id="MobiDB-lite"/>
    </source>
</evidence>
<evidence type="ECO:0000313" key="2">
    <source>
        <dbReference type="EMBL" id="GJN04170.1"/>
    </source>
</evidence>
<accession>A0AAV5D1P9</accession>
<dbReference type="Proteomes" id="UP001054889">
    <property type="component" value="Unassembled WGS sequence"/>
</dbReference>
<proteinExistence type="predicted"/>